<name>A0A8D0GLK2_SPHPU</name>
<dbReference type="Pfam" id="PF15106">
    <property type="entry name" value="TMEM156"/>
    <property type="match status" value="1"/>
</dbReference>
<proteinExistence type="predicted"/>
<dbReference type="AlphaFoldDB" id="A0A8D0GLK2"/>
<dbReference type="GeneTree" id="ENSGT00390000017929"/>
<accession>A0A8D0GLK2</accession>
<evidence type="ECO:0000313" key="2">
    <source>
        <dbReference type="Ensembl" id="ENSSPUP00000010306.1"/>
    </source>
</evidence>
<evidence type="ECO:0000256" key="1">
    <source>
        <dbReference type="SAM" id="SignalP"/>
    </source>
</evidence>
<evidence type="ECO:0000313" key="3">
    <source>
        <dbReference type="Proteomes" id="UP000694392"/>
    </source>
</evidence>
<dbReference type="OMA" id="FKIREAN"/>
<dbReference type="InterPro" id="IPR029374">
    <property type="entry name" value="TMEM156"/>
</dbReference>
<dbReference type="Proteomes" id="UP000694392">
    <property type="component" value="Unplaced"/>
</dbReference>
<dbReference type="PANTHER" id="PTHR14788">
    <property type="entry name" value="TRANSMEMBRANE PROTEIN 156"/>
    <property type="match status" value="1"/>
</dbReference>
<reference evidence="2" key="1">
    <citation type="submission" date="2025-08" db="UniProtKB">
        <authorList>
            <consortium name="Ensembl"/>
        </authorList>
    </citation>
    <scope>IDENTIFICATION</scope>
</reference>
<keyword evidence="1" id="KW-0732">Signal</keyword>
<reference evidence="2" key="2">
    <citation type="submission" date="2025-09" db="UniProtKB">
        <authorList>
            <consortium name="Ensembl"/>
        </authorList>
    </citation>
    <scope>IDENTIFICATION</scope>
</reference>
<organism evidence="2 3">
    <name type="scientific">Sphenodon punctatus</name>
    <name type="common">Tuatara</name>
    <name type="synonym">Hatteria punctata</name>
    <dbReference type="NCBI Taxonomy" id="8508"/>
    <lineage>
        <taxon>Eukaryota</taxon>
        <taxon>Metazoa</taxon>
        <taxon>Chordata</taxon>
        <taxon>Craniata</taxon>
        <taxon>Vertebrata</taxon>
        <taxon>Euteleostomi</taxon>
        <taxon>Lepidosauria</taxon>
        <taxon>Sphenodontia</taxon>
        <taxon>Sphenodontidae</taxon>
        <taxon>Sphenodon</taxon>
    </lineage>
</organism>
<keyword evidence="3" id="KW-1185">Reference proteome</keyword>
<sequence>MMRKAYHLKLLTAILIMFIVSLPEFFKTHEASTITMSCIDARSLKNITFPLCAFNNPCKSHLQQGKKNQTVFLKVFVNHSCLHDPLCVCQVGYSALQPCIVTSSCESNGDQNIIHQGPRSEAQVVKGSLEAKEEDFISVYKHFIYTVDHVNEEREEYQTAYVLEVHIRNSTGRGESAGEETMNH</sequence>
<dbReference type="PANTHER" id="PTHR14788:SF5">
    <property type="entry name" value="TRANSMEMBRANE PROTEIN 156"/>
    <property type="match status" value="1"/>
</dbReference>
<protein>
    <submittedName>
        <fullName evidence="2">Uncharacterized protein</fullName>
    </submittedName>
</protein>
<feature type="signal peptide" evidence="1">
    <location>
        <begin position="1"/>
        <end position="23"/>
    </location>
</feature>
<feature type="chain" id="PRO_5034193180" evidence="1">
    <location>
        <begin position="24"/>
        <end position="184"/>
    </location>
</feature>
<dbReference type="Ensembl" id="ENSSPUT00000010996.1">
    <property type="protein sequence ID" value="ENSSPUP00000010306.1"/>
    <property type="gene ID" value="ENSSPUG00000007976.1"/>
</dbReference>